<comment type="caution">
    <text evidence="2">The sequence shown here is derived from an EMBL/GenBank/DDBJ whole genome shotgun (WGS) entry which is preliminary data.</text>
</comment>
<dbReference type="EMBL" id="JABBWM010000038">
    <property type="protein sequence ID" value="KAG2105468.1"/>
    <property type="molecule type" value="Genomic_DNA"/>
</dbReference>
<feature type="transmembrane region" description="Helical" evidence="1">
    <location>
        <begin position="184"/>
        <end position="207"/>
    </location>
</feature>
<dbReference type="Proteomes" id="UP000823399">
    <property type="component" value="Unassembled WGS sequence"/>
</dbReference>
<dbReference type="AlphaFoldDB" id="A0A9P7JSK7"/>
<accession>A0A9P7JSK7</accession>
<sequence length="223" mass="24621">MTTSIPVNSSPQVLENGYQAPNNPILRLAFKTLCVIAVSRESLDHWKNTGNKEWKDHVSIMVNRFENTNITAGLVLATTTLFLSSVPPIKHLMAYNSSISYIFAMVSFGAALLSVISGSAVLVIYETSTAHKDMDTLKRMPRHQVIALLLWLAYPSVCLSISTCFLFVSIFIACFWSDNSVINVITVLACLAFLSNAGLTLYVFSVVGEKRVEDQKNLTDTSF</sequence>
<dbReference type="OrthoDB" id="2640035at2759"/>
<evidence type="ECO:0000313" key="2">
    <source>
        <dbReference type="EMBL" id="KAG2105468.1"/>
    </source>
</evidence>
<feature type="transmembrane region" description="Helical" evidence="1">
    <location>
        <begin position="146"/>
        <end position="172"/>
    </location>
</feature>
<keyword evidence="1" id="KW-0812">Transmembrane</keyword>
<proteinExistence type="predicted"/>
<dbReference type="GeneID" id="64700052"/>
<gene>
    <name evidence="2" type="ORF">F5147DRAFT_702514</name>
</gene>
<reference evidence="2" key="1">
    <citation type="journal article" date="2020" name="New Phytol.">
        <title>Comparative genomics reveals dynamic genome evolution in host specialist ectomycorrhizal fungi.</title>
        <authorList>
            <person name="Lofgren L.A."/>
            <person name="Nguyen N.H."/>
            <person name="Vilgalys R."/>
            <person name="Ruytinx J."/>
            <person name="Liao H.L."/>
            <person name="Branco S."/>
            <person name="Kuo A."/>
            <person name="LaButti K."/>
            <person name="Lipzen A."/>
            <person name="Andreopoulos W."/>
            <person name="Pangilinan J."/>
            <person name="Riley R."/>
            <person name="Hundley H."/>
            <person name="Na H."/>
            <person name="Barry K."/>
            <person name="Grigoriev I.V."/>
            <person name="Stajich J.E."/>
            <person name="Kennedy P.G."/>
        </authorList>
    </citation>
    <scope>NUCLEOTIDE SEQUENCE</scope>
    <source>
        <strain evidence="2">FC423</strain>
    </source>
</reference>
<evidence type="ECO:0000313" key="3">
    <source>
        <dbReference type="Proteomes" id="UP000823399"/>
    </source>
</evidence>
<feature type="transmembrane region" description="Helical" evidence="1">
    <location>
        <begin position="101"/>
        <end position="125"/>
    </location>
</feature>
<organism evidence="2 3">
    <name type="scientific">Suillus discolor</name>
    <dbReference type="NCBI Taxonomy" id="1912936"/>
    <lineage>
        <taxon>Eukaryota</taxon>
        <taxon>Fungi</taxon>
        <taxon>Dikarya</taxon>
        <taxon>Basidiomycota</taxon>
        <taxon>Agaricomycotina</taxon>
        <taxon>Agaricomycetes</taxon>
        <taxon>Agaricomycetidae</taxon>
        <taxon>Boletales</taxon>
        <taxon>Suillineae</taxon>
        <taxon>Suillaceae</taxon>
        <taxon>Suillus</taxon>
    </lineage>
</organism>
<keyword evidence="1" id="KW-0472">Membrane</keyword>
<name>A0A9P7JSK7_9AGAM</name>
<protein>
    <submittedName>
        <fullName evidence="2">Uncharacterized protein</fullName>
    </submittedName>
</protein>
<keyword evidence="3" id="KW-1185">Reference proteome</keyword>
<dbReference type="RefSeq" id="XP_041291222.1">
    <property type="nucleotide sequence ID" value="XM_041437793.1"/>
</dbReference>
<feature type="transmembrane region" description="Helical" evidence="1">
    <location>
        <begin position="70"/>
        <end position="89"/>
    </location>
</feature>
<evidence type="ECO:0000256" key="1">
    <source>
        <dbReference type="SAM" id="Phobius"/>
    </source>
</evidence>
<keyword evidence="1" id="KW-1133">Transmembrane helix</keyword>